<proteinExistence type="predicted"/>
<dbReference type="STRING" id="1127699.HMPREF9151_01902"/>
<sequence length="44" mass="5138">MVIVSKWAYFFIIIKKSVESKSCQWIEKGTDTYPRLSLRSDLGL</sequence>
<reference evidence="1 2" key="1">
    <citation type="submission" date="2012-05" db="EMBL/GenBank/DDBJ databases">
        <authorList>
            <person name="Weinstock G."/>
            <person name="Sodergren E."/>
            <person name="Lobos E.A."/>
            <person name="Fulton L."/>
            <person name="Fulton R."/>
            <person name="Courtney L."/>
            <person name="Fronick C."/>
            <person name="O'Laughlin M."/>
            <person name="Godfrey J."/>
            <person name="Wilson R.M."/>
            <person name="Miner T."/>
            <person name="Farmer C."/>
            <person name="Delehaunty K."/>
            <person name="Cordes M."/>
            <person name="Minx P."/>
            <person name="Tomlinson C."/>
            <person name="Chen J."/>
            <person name="Wollam A."/>
            <person name="Pepin K.H."/>
            <person name="Bhonagiri V."/>
            <person name="Zhang X."/>
            <person name="Suruliraj S."/>
            <person name="Warren W."/>
            <person name="Mitreva M."/>
            <person name="Mardis E.R."/>
            <person name="Wilson R.K."/>
        </authorList>
    </citation>
    <scope>NUCLEOTIDE SEQUENCE [LARGE SCALE GENOMIC DNA]</scope>
    <source>
        <strain evidence="1 2">F0055</strain>
    </source>
</reference>
<name>L1N5Z7_9BACT</name>
<gene>
    <name evidence="1" type="ORF">HMPREF9151_01902</name>
</gene>
<keyword evidence="2" id="KW-1185">Reference proteome</keyword>
<dbReference type="HOGENOM" id="CLU_3220304_0_0_10"/>
<protein>
    <submittedName>
        <fullName evidence="1">Uncharacterized protein</fullName>
    </submittedName>
</protein>
<dbReference type="EMBL" id="AMEP01000108">
    <property type="protein sequence ID" value="EKX98782.1"/>
    <property type="molecule type" value="Genomic_DNA"/>
</dbReference>
<dbReference type="AlphaFoldDB" id="L1N5Z7"/>
<organism evidence="1 2">
    <name type="scientific">Hoylesella saccharolytica F0055</name>
    <dbReference type="NCBI Taxonomy" id="1127699"/>
    <lineage>
        <taxon>Bacteria</taxon>
        <taxon>Pseudomonadati</taxon>
        <taxon>Bacteroidota</taxon>
        <taxon>Bacteroidia</taxon>
        <taxon>Bacteroidales</taxon>
        <taxon>Prevotellaceae</taxon>
        <taxon>Hoylesella</taxon>
    </lineage>
</organism>
<accession>L1N5Z7</accession>
<comment type="caution">
    <text evidence="1">The sequence shown here is derived from an EMBL/GenBank/DDBJ whole genome shotgun (WGS) entry which is preliminary data.</text>
</comment>
<dbReference type="PATRIC" id="fig|1127699.3.peg.1745"/>
<evidence type="ECO:0000313" key="2">
    <source>
        <dbReference type="Proteomes" id="UP000010433"/>
    </source>
</evidence>
<evidence type="ECO:0000313" key="1">
    <source>
        <dbReference type="EMBL" id="EKX98782.1"/>
    </source>
</evidence>
<dbReference type="Proteomes" id="UP000010433">
    <property type="component" value="Unassembled WGS sequence"/>
</dbReference>